<dbReference type="AlphaFoldDB" id="A0AAP0JNY1"/>
<name>A0AAP0JNY1_9MAGN</name>
<evidence type="ECO:0000313" key="4">
    <source>
        <dbReference type="EMBL" id="KAK9137224.1"/>
    </source>
</evidence>
<reference evidence="4 5" key="1">
    <citation type="submission" date="2024-01" db="EMBL/GenBank/DDBJ databases">
        <title>Genome assemblies of Stephania.</title>
        <authorList>
            <person name="Yang L."/>
        </authorList>
    </citation>
    <scope>NUCLEOTIDE SEQUENCE [LARGE SCALE GENOMIC DNA]</scope>
    <source>
        <strain evidence="4">QJT</strain>
        <tissue evidence="4">Leaf</tissue>
    </source>
</reference>
<accession>A0AAP0JNY1</accession>
<dbReference type="InterPro" id="IPR053932">
    <property type="entry name" value="GeBP-like_DBD"/>
</dbReference>
<dbReference type="GO" id="GO:0006355">
    <property type="term" value="P:regulation of DNA-templated transcription"/>
    <property type="evidence" value="ECO:0007669"/>
    <property type="project" value="InterPro"/>
</dbReference>
<dbReference type="PANTHER" id="PTHR31662">
    <property type="entry name" value="BNAANNG10740D PROTEIN-RELATED"/>
    <property type="match status" value="1"/>
</dbReference>
<gene>
    <name evidence="4" type="ORF">Sjap_007818</name>
</gene>
<evidence type="ECO:0000259" key="3">
    <source>
        <dbReference type="Pfam" id="PF04504"/>
    </source>
</evidence>
<protein>
    <recommendedName>
        <fullName evidence="3">Glabrous enhancer-binding protein-like DBD domain-containing protein</fullName>
    </recommendedName>
</protein>
<dbReference type="EMBL" id="JBBNAE010000003">
    <property type="protein sequence ID" value="KAK9137224.1"/>
    <property type="molecule type" value="Genomic_DNA"/>
</dbReference>
<feature type="domain" description="Glabrous enhancer-binding protein-like DBD" evidence="3">
    <location>
        <begin position="88"/>
        <end position="182"/>
    </location>
</feature>
<dbReference type="Proteomes" id="UP001417504">
    <property type="component" value="Unassembled WGS sequence"/>
</dbReference>
<evidence type="ECO:0000313" key="5">
    <source>
        <dbReference type="Proteomes" id="UP001417504"/>
    </source>
</evidence>
<dbReference type="Pfam" id="PF04504">
    <property type="entry name" value="GeBP-like_DBD"/>
    <property type="match status" value="1"/>
</dbReference>
<feature type="compositionally biased region" description="Basic residues" evidence="2">
    <location>
        <begin position="53"/>
        <end position="63"/>
    </location>
</feature>
<organism evidence="4 5">
    <name type="scientific">Stephania japonica</name>
    <dbReference type="NCBI Taxonomy" id="461633"/>
    <lineage>
        <taxon>Eukaryota</taxon>
        <taxon>Viridiplantae</taxon>
        <taxon>Streptophyta</taxon>
        <taxon>Embryophyta</taxon>
        <taxon>Tracheophyta</taxon>
        <taxon>Spermatophyta</taxon>
        <taxon>Magnoliopsida</taxon>
        <taxon>Ranunculales</taxon>
        <taxon>Menispermaceae</taxon>
        <taxon>Menispermoideae</taxon>
        <taxon>Cissampelideae</taxon>
        <taxon>Stephania</taxon>
    </lineage>
</organism>
<dbReference type="PANTHER" id="PTHR31662:SF33">
    <property type="entry name" value="DNA-BINDING STOREKEEPER PROTEIN TRANSCRIPTIONAL REGULATOR-LIKE PROTEIN"/>
    <property type="match status" value="1"/>
</dbReference>
<sequence>MKSAAMVVDHGEDPSQDDASTDSLNANAAVNRGDAPTKCSKKRQAEDSEPDKKKKNNNNKKMKKSNDFDQCGPAAAALPSDEPRKWIQRKWDESDEVVILKGMIDYIENGGDPYVDATGFLDSIRDSLHFDPTVKMLKCKICKLKTKYDNIAKKRRGGDDEDPVFVRPHELKCYGLWKEIWGPKNSKSGSVGIRTHKKKVKSDDEMGEDVNRELWSKVIKPNWSTFPCLTDLMGLDSDSFEALCTPGERRVVEKENLRAENVKAYLDWIDQLREKVMKIDKFLESSDSGELSE</sequence>
<evidence type="ECO:0000256" key="2">
    <source>
        <dbReference type="SAM" id="MobiDB-lite"/>
    </source>
</evidence>
<comment type="similarity">
    <text evidence="1">Belongs to the GeBP family.</text>
</comment>
<feature type="region of interest" description="Disordered" evidence="2">
    <location>
        <begin position="1"/>
        <end position="77"/>
    </location>
</feature>
<comment type="caution">
    <text evidence="4">The sequence shown here is derived from an EMBL/GenBank/DDBJ whole genome shotgun (WGS) entry which is preliminary data.</text>
</comment>
<dbReference type="GO" id="GO:0005634">
    <property type="term" value="C:nucleus"/>
    <property type="evidence" value="ECO:0007669"/>
    <property type="project" value="TreeGrafter"/>
</dbReference>
<feature type="compositionally biased region" description="Basic and acidic residues" evidence="2">
    <location>
        <begin position="43"/>
        <end position="52"/>
    </location>
</feature>
<proteinExistence type="inferred from homology"/>
<evidence type="ECO:0000256" key="1">
    <source>
        <dbReference type="ARBA" id="ARBA00010820"/>
    </source>
</evidence>
<dbReference type="InterPro" id="IPR007592">
    <property type="entry name" value="GEBP"/>
</dbReference>
<keyword evidence="5" id="KW-1185">Reference proteome</keyword>